<evidence type="ECO:0000313" key="2">
    <source>
        <dbReference type="Proteomes" id="UP000218432"/>
    </source>
</evidence>
<name>A0A1Y1BXA3_9BURK</name>
<protein>
    <submittedName>
        <fullName evidence="1">Uncharacterized protein</fullName>
    </submittedName>
</protein>
<evidence type="ECO:0000313" key="1">
    <source>
        <dbReference type="EMBL" id="BAX62919.1"/>
    </source>
</evidence>
<organism evidence="1 2">
    <name type="scientific">Burkholderia stabilis</name>
    <dbReference type="NCBI Taxonomy" id="95485"/>
    <lineage>
        <taxon>Bacteria</taxon>
        <taxon>Pseudomonadati</taxon>
        <taxon>Pseudomonadota</taxon>
        <taxon>Betaproteobacteria</taxon>
        <taxon>Burkholderiales</taxon>
        <taxon>Burkholderiaceae</taxon>
        <taxon>Burkholderia</taxon>
        <taxon>Burkholderia cepacia complex</taxon>
    </lineage>
</organism>
<dbReference type="EMBL" id="AP018112">
    <property type="protein sequence ID" value="BAX62919.1"/>
    <property type="molecule type" value="Genomic_DNA"/>
</dbReference>
<reference evidence="1 2" key="1">
    <citation type="journal article" date="2017" name="Genome Announc.">
        <title>Complete Genome Sequence of Burkholderia stabilis FERMP-21014.</title>
        <authorList>
            <person name="Konishi K."/>
            <person name="Kumagai T."/>
            <person name="Sakasegawa S."/>
            <person name="Tamura T."/>
        </authorList>
    </citation>
    <scope>NUCLEOTIDE SEQUENCE [LARGE SCALE GENOMIC DNA]</scope>
    <source>
        <strain evidence="1 2">FERMP-21014</strain>
    </source>
</reference>
<dbReference type="Proteomes" id="UP000218432">
    <property type="component" value="Chromosome 2"/>
</dbReference>
<accession>A0A1Y1BXA3</accession>
<dbReference type="AlphaFoldDB" id="A0A1Y1BXA3"/>
<proteinExistence type="predicted"/>
<sequence length="33" mass="3078">MVLLVGTGGIAASGRGMHAAADAAHSATDGALQ</sequence>
<gene>
    <name evidence="1" type="ORF">BSFP_057870</name>
</gene>